<protein>
    <submittedName>
        <fullName evidence="1">Uncharacterized protein</fullName>
    </submittedName>
</protein>
<name>A0A4D4KH08_9ACTN</name>
<dbReference type="AlphaFoldDB" id="A0A4D4KH08"/>
<dbReference type="Proteomes" id="UP000299290">
    <property type="component" value="Unassembled WGS sequence"/>
</dbReference>
<dbReference type="EMBL" id="BJHV01000001">
    <property type="protein sequence ID" value="GDY47464.1"/>
    <property type="molecule type" value="Genomic_DNA"/>
</dbReference>
<evidence type="ECO:0000313" key="2">
    <source>
        <dbReference type="Proteomes" id="UP000299290"/>
    </source>
</evidence>
<evidence type="ECO:0000313" key="1">
    <source>
        <dbReference type="EMBL" id="GDY47464.1"/>
    </source>
</evidence>
<accession>A0A4D4KH08</accession>
<organism evidence="1 2">
    <name type="scientific">Streptomyces antimycoticus</name>
    <dbReference type="NCBI Taxonomy" id="68175"/>
    <lineage>
        <taxon>Bacteria</taxon>
        <taxon>Bacillati</taxon>
        <taxon>Actinomycetota</taxon>
        <taxon>Actinomycetes</taxon>
        <taxon>Kitasatosporales</taxon>
        <taxon>Streptomycetaceae</taxon>
        <taxon>Streptomyces</taxon>
        <taxon>Streptomyces violaceusniger group</taxon>
    </lineage>
</organism>
<keyword evidence="2" id="KW-1185">Reference proteome</keyword>
<comment type="caution">
    <text evidence="1">The sequence shown here is derived from an EMBL/GenBank/DDBJ whole genome shotgun (WGS) entry which is preliminary data.</text>
</comment>
<reference evidence="1 2" key="1">
    <citation type="journal article" date="2020" name="Int. J. Syst. Evol. Microbiol.">
        <title>Reclassification of Streptomyces castelarensis and Streptomyces sporoclivatus as later heterotypic synonyms of Streptomyces antimycoticus.</title>
        <authorList>
            <person name="Komaki H."/>
            <person name="Tamura T."/>
        </authorList>
    </citation>
    <scope>NUCLEOTIDE SEQUENCE [LARGE SCALE GENOMIC DNA]</scope>
    <source>
        <strain evidence="1 2">NBRC 12839</strain>
    </source>
</reference>
<gene>
    <name evidence="1" type="ORF">SANT12839_083460</name>
</gene>
<sequence length="65" mass="6827">MKGVSRTAAATLCWRRPVLRGGSAAAVDGGAAPFEDMTVLTDYLGFNGKRCGSGWDGERTGFSGW</sequence>
<proteinExistence type="predicted"/>